<keyword evidence="1" id="KW-0597">Phosphoprotein</keyword>
<evidence type="ECO:0000259" key="3">
    <source>
        <dbReference type="PROSITE" id="PS50006"/>
    </source>
</evidence>
<name>A0A7L5AKM4_9MICO</name>
<gene>
    <name evidence="4" type="ORF">BHD05_08475</name>
</gene>
<reference evidence="4 5" key="1">
    <citation type="submission" date="2016-09" db="EMBL/GenBank/DDBJ databases">
        <title>Complete genome sequence of microbes from the polar regions.</title>
        <authorList>
            <person name="Liao L."/>
            <person name="Chen B."/>
        </authorList>
    </citation>
    <scope>NUCLEOTIDE SEQUENCE [LARGE SCALE GENOMIC DNA]</scope>
    <source>
        <strain evidence="4 5">ZS314</strain>
    </source>
</reference>
<dbReference type="InterPro" id="IPR025874">
    <property type="entry name" value="DZR"/>
</dbReference>
<dbReference type="RefSeq" id="WP_161886050.1">
    <property type="nucleotide sequence ID" value="NZ_CP017146.1"/>
</dbReference>
<dbReference type="PROSITE" id="PS50006">
    <property type="entry name" value="FHA_DOMAIN"/>
    <property type="match status" value="1"/>
</dbReference>
<dbReference type="InterPro" id="IPR000253">
    <property type="entry name" value="FHA_dom"/>
</dbReference>
<sequence>MKCPNCSQSLPAQALFCGACGQAVAPPVLAPAQLRPLVDPPEVVRPETVTAEPVGVTEHIACDECGAVMSVSDIFCGDCGRVSSTVSAAFSSARDTDSVTESILSTSPEHPVDGAAAPRLRGPESTIDSRTVRAPAPAPAPSAAGDAHDAQSTGIASAGAQGERFVLQFSTGESVTVSGTGLVGRNPVSEPGEYFDDLVRVLDSTRSVSKTHLEFGQQAGVFWVADRYSGNGTIVREPDRPGIRCEPGKRQIVSRGGRVVIGEQFFVVS</sequence>
<dbReference type="InterPro" id="IPR008984">
    <property type="entry name" value="SMAD_FHA_dom_sf"/>
</dbReference>
<evidence type="ECO:0000313" key="5">
    <source>
        <dbReference type="Proteomes" id="UP000464507"/>
    </source>
</evidence>
<dbReference type="Gene3D" id="2.60.200.20">
    <property type="match status" value="1"/>
</dbReference>
<proteinExistence type="predicted"/>
<organism evidence="4 5">
    <name type="scientific">Marisediminicola antarctica</name>
    <dbReference type="NCBI Taxonomy" id="674079"/>
    <lineage>
        <taxon>Bacteria</taxon>
        <taxon>Bacillati</taxon>
        <taxon>Actinomycetota</taxon>
        <taxon>Actinomycetes</taxon>
        <taxon>Micrococcales</taxon>
        <taxon>Microbacteriaceae</taxon>
        <taxon>Marisediminicola</taxon>
    </lineage>
</organism>
<protein>
    <recommendedName>
        <fullName evidence="3">FHA domain-containing protein</fullName>
    </recommendedName>
</protein>
<accession>A0A7L5AKM4</accession>
<dbReference type="AlphaFoldDB" id="A0A7L5AKM4"/>
<keyword evidence="5" id="KW-1185">Reference proteome</keyword>
<feature type="region of interest" description="Disordered" evidence="2">
    <location>
        <begin position="100"/>
        <end position="155"/>
    </location>
</feature>
<dbReference type="Pfam" id="PF12773">
    <property type="entry name" value="DZR"/>
    <property type="match status" value="1"/>
</dbReference>
<dbReference type="OrthoDB" id="3254248at2"/>
<dbReference type="Proteomes" id="UP000464507">
    <property type="component" value="Chromosome"/>
</dbReference>
<evidence type="ECO:0000256" key="2">
    <source>
        <dbReference type="SAM" id="MobiDB-lite"/>
    </source>
</evidence>
<evidence type="ECO:0000256" key="1">
    <source>
        <dbReference type="ARBA" id="ARBA00022553"/>
    </source>
</evidence>
<dbReference type="KEGG" id="mant:BHD05_08475"/>
<dbReference type="SUPFAM" id="SSF49879">
    <property type="entry name" value="SMAD/FHA domain"/>
    <property type="match status" value="1"/>
</dbReference>
<evidence type="ECO:0000313" key="4">
    <source>
        <dbReference type="EMBL" id="QHO69671.1"/>
    </source>
</evidence>
<dbReference type="EMBL" id="CP017146">
    <property type="protein sequence ID" value="QHO69671.1"/>
    <property type="molecule type" value="Genomic_DNA"/>
</dbReference>
<feature type="domain" description="FHA" evidence="3">
    <location>
        <begin position="181"/>
        <end position="235"/>
    </location>
</feature>